<dbReference type="InterPro" id="IPR036390">
    <property type="entry name" value="WH_DNA-bd_sf"/>
</dbReference>
<dbReference type="InterPro" id="IPR050206">
    <property type="entry name" value="FtsK/SpoIIIE/SftA"/>
</dbReference>
<dbReference type="Gene3D" id="1.10.10.10">
    <property type="entry name" value="Winged helix-like DNA-binding domain superfamily/Winged helix DNA-binding domain"/>
    <property type="match status" value="1"/>
</dbReference>
<dbReference type="InterPro" id="IPR002543">
    <property type="entry name" value="FtsK_dom"/>
</dbReference>
<dbReference type="PANTHER" id="PTHR22683:SF41">
    <property type="entry name" value="DNA TRANSLOCASE FTSK"/>
    <property type="match status" value="1"/>
</dbReference>
<evidence type="ECO:0000256" key="3">
    <source>
        <dbReference type="ARBA" id="ARBA00020887"/>
    </source>
</evidence>
<evidence type="ECO:0000256" key="1">
    <source>
        <dbReference type="ARBA" id="ARBA00004651"/>
    </source>
</evidence>
<evidence type="ECO:0000256" key="8">
    <source>
        <dbReference type="ARBA" id="ARBA00022829"/>
    </source>
</evidence>
<dbReference type="InterPro" id="IPR018541">
    <property type="entry name" value="Ftsk_gamma"/>
</dbReference>
<keyword evidence="19" id="KW-1185">Reference proteome</keyword>
<dbReference type="AlphaFoldDB" id="A0AAV3UAF1"/>
<evidence type="ECO:0000256" key="6">
    <source>
        <dbReference type="ARBA" id="ARBA00022692"/>
    </source>
</evidence>
<dbReference type="FunFam" id="3.40.50.300:FF:000209">
    <property type="entry name" value="Cell division protein FtsK"/>
    <property type="match status" value="1"/>
</dbReference>
<keyword evidence="5" id="KW-0132">Cell division</keyword>
<keyword evidence="6 16" id="KW-0812">Transmembrane</keyword>
<dbReference type="InterPro" id="IPR027417">
    <property type="entry name" value="P-loop_NTPase"/>
</dbReference>
<dbReference type="PANTHER" id="PTHR22683">
    <property type="entry name" value="SPORULATION PROTEIN RELATED"/>
    <property type="match status" value="1"/>
</dbReference>
<dbReference type="SUPFAM" id="SSF52540">
    <property type="entry name" value="P-loop containing nucleoside triphosphate hydrolases"/>
    <property type="match status" value="1"/>
</dbReference>
<evidence type="ECO:0000256" key="4">
    <source>
        <dbReference type="ARBA" id="ARBA00022475"/>
    </source>
</evidence>
<dbReference type="Pfam" id="PF17854">
    <property type="entry name" value="FtsK_alpha"/>
    <property type="match status" value="1"/>
</dbReference>
<dbReference type="Pfam" id="PF13491">
    <property type="entry name" value="FtsK_4TM"/>
    <property type="match status" value="1"/>
</dbReference>
<dbReference type="SMART" id="SM00843">
    <property type="entry name" value="Ftsk_gamma"/>
    <property type="match status" value="1"/>
</dbReference>
<dbReference type="Pfam" id="PF01580">
    <property type="entry name" value="FtsK_SpoIIIE"/>
    <property type="match status" value="1"/>
</dbReference>
<keyword evidence="13" id="KW-0131">Cell cycle</keyword>
<dbReference type="CDD" id="cd01127">
    <property type="entry name" value="TrwB_TraG_TraD_VirD4"/>
    <property type="match status" value="1"/>
</dbReference>
<evidence type="ECO:0000256" key="15">
    <source>
        <dbReference type="SAM" id="MobiDB-lite"/>
    </source>
</evidence>
<accession>A0AAV3UAF1</accession>
<feature type="domain" description="FtsK" evidence="17">
    <location>
        <begin position="413"/>
        <end position="631"/>
    </location>
</feature>
<dbReference type="Proteomes" id="UP001409585">
    <property type="component" value="Unassembled WGS sequence"/>
</dbReference>
<feature type="binding site" evidence="14">
    <location>
        <begin position="430"/>
        <end position="437"/>
    </location>
    <ligand>
        <name>ATP</name>
        <dbReference type="ChEBI" id="CHEBI:30616"/>
    </ligand>
</feature>
<dbReference type="GO" id="GO:0051301">
    <property type="term" value="P:cell division"/>
    <property type="evidence" value="ECO:0007669"/>
    <property type="project" value="UniProtKB-KW"/>
</dbReference>
<evidence type="ECO:0000259" key="17">
    <source>
        <dbReference type="PROSITE" id="PS50901"/>
    </source>
</evidence>
<reference evidence="19" key="1">
    <citation type="journal article" date="2019" name="Int. J. Syst. Evol. Microbiol.">
        <title>The Global Catalogue of Microorganisms (GCM) 10K type strain sequencing project: providing services to taxonomists for standard genome sequencing and annotation.</title>
        <authorList>
            <consortium name="The Broad Institute Genomics Platform"/>
            <consortium name="The Broad Institute Genome Sequencing Center for Infectious Disease"/>
            <person name="Wu L."/>
            <person name="Ma J."/>
        </authorList>
    </citation>
    <scope>NUCLEOTIDE SEQUENCE [LARGE SCALE GENOMIC DNA]</scope>
    <source>
        <strain evidence="19">JCM 19134</strain>
    </source>
</reference>
<proteinExistence type="inferred from homology"/>
<protein>
    <recommendedName>
        <fullName evidence="3">DNA translocase FtsK</fullName>
    </recommendedName>
</protein>
<keyword evidence="12 16" id="KW-0472">Membrane</keyword>
<feature type="transmembrane region" description="Helical" evidence="16">
    <location>
        <begin position="20"/>
        <end position="43"/>
    </location>
</feature>
<keyword evidence="9 14" id="KW-0067">ATP-binding</keyword>
<evidence type="ECO:0000256" key="9">
    <source>
        <dbReference type="ARBA" id="ARBA00022840"/>
    </source>
</evidence>
<keyword evidence="11" id="KW-0238">DNA-binding</keyword>
<dbReference type="GO" id="GO:0005886">
    <property type="term" value="C:plasma membrane"/>
    <property type="evidence" value="ECO:0007669"/>
    <property type="project" value="UniProtKB-SubCell"/>
</dbReference>
<evidence type="ECO:0000256" key="7">
    <source>
        <dbReference type="ARBA" id="ARBA00022741"/>
    </source>
</evidence>
<comment type="subcellular location">
    <subcellularLocation>
        <location evidence="1">Cell membrane</location>
        <topology evidence="1">Multi-pass membrane protein</topology>
    </subcellularLocation>
</comment>
<feature type="transmembrane region" description="Helical" evidence="16">
    <location>
        <begin position="160"/>
        <end position="181"/>
    </location>
</feature>
<dbReference type="GO" id="GO:0003677">
    <property type="term" value="F:DNA binding"/>
    <property type="evidence" value="ECO:0007669"/>
    <property type="project" value="UniProtKB-KW"/>
</dbReference>
<feature type="transmembrane region" description="Helical" evidence="16">
    <location>
        <begin position="77"/>
        <end position="97"/>
    </location>
</feature>
<evidence type="ECO:0000256" key="11">
    <source>
        <dbReference type="ARBA" id="ARBA00023125"/>
    </source>
</evidence>
<evidence type="ECO:0000256" key="10">
    <source>
        <dbReference type="ARBA" id="ARBA00022989"/>
    </source>
</evidence>
<keyword evidence="10 16" id="KW-1133">Transmembrane helix</keyword>
<evidence type="ECO:0000313" key="19">
    <source>
        <dbReference type="Proteomes" id="UP001409585"/>
    </source>
</evidence>
<dbReference type="Gene3D" id="3.30.980.40">
    <property type="match status" value="1"/>
</dbReference>
<gene>
    <name evidence="18" type="primary">ftsK</name>
    <name evidence="18" type="ORF">GCM10025791_49530</name>
</gene>
<sequence>MTDTTIERQPVSSALKLRQIVTEGALVVLVSLCLFLLLALFTYTPEDPGWSRTGAGDDIGNAGGAIGAWVADVFFSLFGYIAYCFPVLIALRIWRILAGRKDHQVEVDWLLLGLRLIGLGLVMIAGTGIVSLKFGLESSYLPFSNGGMLGATISQGIEAAFSYIGGTLILVALFLFGLTIFTDLSWLWLMDTIGATVLNGIEKFKSRQEQKREVKEEAEIARVAIQERTESRKQRKKVLEKKTEPIAIEAPKPKAKKSERVQREKQTSLFNEPVVGELPPLSLLDPADSDGDKGFSEESLTAMSKLLELKLQDFGIAAEVVAVMPGPVVTRFELQPAPGIKAARITNLAKDLARSLAVISVRVVEVIPGKPYVGIEIPNEVRQMVRLSEVLESRAFDKAKSPLSLALGQDIAGEPVIADLAKMPHVLVAGTTGSGKSVGVNAMLLSLLFKSSPEQVRLILVDPKMLELSVYEGIPHLLTPVVTDMNDAANGLRWCVGEMERRYKLMAGLGVRNLAGFNKQVEEARKAGEPIKDPLFKPEEHYTPGEEEAVAPDLETLPFIVVVIDEFADMMMIVGKKVEQLIARIAQKARAAGIHLVLATQRPSVDVITGLIKANVPTRMAFQVSSKIDSRTIIDQGGAEQLLGHGDMLYLPPGSGVPVRVHGAFVDDHEVHKVVENWKRRGEPNYLEEIVDESTNAIPVPGLATEGGEGGDDESDPLYDEAVEFVTQSRKASISSVQRKLRVGYNRAARLIETMEMAGVVSEMGTNGNRTVLAPPPPKH</sequence>
<evidence type="ECO:0000256" key="13">
    <source>
        <dbReference type="ARBA" id="ARBA00023306"/>
    </source>
</evidence>
<dbReference type="SUPFAM" id="SSF46785">
    <property type="entry name" value="Winged helix' DNA-binding domain"/>
    <property type="match status" value="1"/>
</dbReference>
<dbReference type="PROSITE" id="PS50901">
    <property type="entry name" value="FTSK"/>
    <property type="match status" value="1"/>
</dbReference>
<comment type="caution">
    <text evidence="18">The sequence shown here is derived from an EMBL/GenBank/DDBJ whole genome shotgun (WGS) entry which is preliminary data.</text>
</comment>
<dbReference type="InterPro" id="IPR041027">
    <property type="entry name" value="FtsK_alpha"/>
</dbReference>
<organism evidence="18 19">
    <name type="scientific">Halioxenophilus aromaticivorans</name>
    <dbReference type="NCBI Taxonomy" id="1306992"/>
    <lineage>
        <taxon>Bacteria</taxon>
        <taxon>Pseudomonadati</taxon>
        <taxon>Pseudomonadota</taxon>
        <taxon>Gammaproteobacteria</taxon>
        <taxon>Alteromonadales</taxon>
        <taxon>Alteromonadaceae</taxon>
        <taxon>Halioxenophilus</taxon>
    </lineage>
</organism>
<evidence type="ECO:0000256" key="5">
    <source>
        <dbReference type="ARBA" id="ARBA00022618"/>
    </source>
</evidence>
<dbReference type="Gene3D" id="3.40.50.300">
    <property type="entry name" value="P-loop containing nucleotide triphosphate hydrolases"/>
    <property type="match status" value="1"/>
</dbReference>
<keyword evidence="8" id="KW-0159">Chromosome partition</keyword>
<feature type="transmembrane region" description="Helical" evidence="16">
    <location>
        <begin position="109"/>
        <end position="132"/>
    </location>
</feature>
<dbReference type="InterPro" id="IPR036388">
    <property type="entry name" value="WH-like_DNA-bd_sf"/>
</dbReference>
<comment type="similarity">
    <text evidence="2">Belongs to the FtsK/SpoIIIE/SftA family.</text>
</comment>
<feature type="region of interest" description="Disordered" evidence="15">
    <location>
        <begin position="697"/>
        <end position="717"/>
    </location>
</feature>
<evidence type="ECO:0000256" key="2">
    <source>
        <dbReference type="ARBA" id="ARBA00006474"/>
    </source>
</evidence>
<evidence type="ECO:0000256" key="14">
    <source>
        <dbReference type="PROSITE-ProRule" id="PRU00289"/>
    </source>
</evidence>
<dbReference type="GO" id="GO:0007059">
    <property type="term" value="P:chromosome segregation"/>
    <property type="evidence" value="ECO:0007669"/>
    <property type="project" value="UniProtKB-KW"/>
</dbReference>
<name>A0AAV3UAF1_9ALTE</name>
<evidence type="ECO:0000256" key="12">
    <source>
        <dbReference type="ARBA" id="ARBA00023136"/>
    </source>
</evidence>
<dbReference type="RefSeq" id="WP_345428300.1">
    <property type="nucleotide sequence ID" value="NZ_AP031496.1"/>
</dbReference>
<keyword evidence="7 14" id="KW-0547">Nucleotide-binding</keyword>
<evidence type="ECO:0000256" key="16">
    <source>
        <dbReference type="SAM" id="Phobius"/>
    </source>
</evidence>
<evidence type="ECO:0000313" key="18">
    <source>
        <dbReference type="EMBL" id="GAA4961993.1"/>
    </source>
</evidence>
<dbReference type="GO" id="GO:0005524">
    <property type="term" value="F:ATP binding"/>
    <property type="evidence" value="ECO:0007669"/>
    <property type="project" value="UniProtKB-UniRule"/>
</dbReference>
<dbReference type="EMBL" id="BAABLX010000080">
    <property type="protein sequence ID" value="GAA4961993.1"/>
    <property type="molecule type" value="Genomic_DNA"/>
</dbReference>
<dbReference type="Pfam" id="PF09397">
    <property type="entry name" value="FtsK_gamma"/>
    <property type="match status" value="1"/>
</dbReference>
<dbReference type="InterPro" id="IPR025199">
    <property type="entry name" value="FtsK_4TM"/>
</dbReference>
<keyword evidence="4" id="KW-1003">Cell membrane</keyword>